<accession>A0A4Z0BTA8</accession>
<evidence type="ECO:0000313" key="9">
    <source>
        <dbReference type="Proteomes" id="UP000297564"/>
    </source>
</evidence>
<dbReference type="SUPFAM" id="SSF55961">
    <property type="entry name" value="Bet v1-like"/>
    <property type="match status" value="1"/>
</dbReference>
<protein>
    <recommendedName>
        <fullName evidence="7">Rieske domain-containing protein</fullName>
    </recommendedName>
</protein>
<dbReference type="Gene3D" id="3.90.380.10">
    <property type="entry name" value="Naphthalene 1,2-dioxygenase Alpha Subunit, Chain A, domain 1"/>
    <property type="match status" value="1"/>
</dbReference>
<dbReference type="OrthoDB" id="9790995at2"/>
<reference evidence="8 9" key="1">
    <citation type="submission" date="2019-03" db="EMBL/GenBank/DDBJ databases">
        <title>Ramlibacter rhizophilus CCTCC AB2015357, whole genome shotgun sequence.</title>
        <authorList>
            <person name="Zhang X."/>
            <person name="Feng G."/>
            <person name="Zhu H."/>
        </authorList>
    </citation>
    <scope>NUCLEOTIDE SEQUENCE [LARGE SCALE GENOMIC DNA]</scope>
    <source>
        <strain evidence="8 9">CCTCC AB2015357</strain>
    </source>
</reference>
<proteinExistence type="inferred from homology"/>
<dbReference type="SUPFAM" id="SSF50022">
    <property type="entry name" value="ISP domain"/>
    <property type="match status" value="1"/>
</dbReference>
<evidence type="ECO:0000256" key="3">
    <source>
        <dbReference type="ARBA" id="ARBA00022723"/>
    </source>
</evidence>
<dbReference type="GO" id="GO:0051537">
    <property type="term" value="F:2 iron, 2 sulfur cluster binding"/>
    <property type="evidence" value="ECO:0007669"/>
    <property type="project" value="UniProtKB-KW"/>
</dbReference>
<keyword evidence="6" id="KW-0411">Iron-sulfur</keyword>
<evidence type="ECO:0000256" key="4">
    <source>
        <dbReference type="ARBA" id="ARBA00023002"/>
    </source>
</evidence>
<dbReference type="Proteomes" id="UP000297564">
    <property type="component" value="Unassembled WGS sequence"/>
</dbReference>
<keyword evidence="9" id="KW-1185">Reference proteome</keyword>
<dbReference type="PANTHER" id="PTHR43756">
    <property type="entry name" value="CHOLINE MONOOXYGENASE, CHLOROPLASTIC"/>
    <property type="match status" value="1"/>
</dbReference>
<dbReference type="Pfam" id="PF00848">
    <property type="entry name" value="Ring_hydroxyl_A"/>
    <property type="match status" value="1"/>
</dbReference>
<dbReference type="PANTHER" id="PTHR43756:SF1">
    <property type="entry name" value="3-PHENYLPROPIONATE_CINNAMIC ACID DIOXYGENASE SUBUNIT ALPHA"/>
    <property type="match status" value="1"/>
</dbReference>
<keyword evidence="5" id="KW-0408">Iron</keyword>
<dbReference type="InterPro" id="IPR036922">
    <property type="entry name" value="Rieske_2Fe-2S_sf"/>
</dbReference>
<comment type="similarity">
    <text evidence="1">Belongs to the bacterial ring-hydroxylating dioxygenase alpha subunit family.</text>
</comment>
<organism evidence="8 9">
    <name type="scientific">Ramlibacter rhizophilus</name>
    <dbReference type="NCBI Taxonomy" id="1781167"/>
    <lineage>
        <taxon>Bacteria</taxon>
        <taxon>Pseudomonadati</taxon>
        <taxon>Pseudomonadota</taxon>
        <taxon>Betaproteobacteria</taxon>
        <taxon>Burkholderiales</taxon>
        <taxon>Comamonadaceae</taxon>
        <taxon>Ramlibacter</taxon>
    </lineage>
</organism>
<dbReference type="RefSeq" id="WP_135284537.1">
    <property type="nucleotide sequence ID" value="NZ_SMLL01000003.1"/>
</dbReference>
<dbReference type="AlphaFoldDB" id="A0A4Z0BTA8"/>
<evidence type="ECO:0000256" key="2">
    <source>
        <dbReference type="ARBA" id="ARBA00022714"/>
    </source>
</evidence>
<dbReference type="InterPro" id="IPR017941">
    <property type="entry name" value="Rieske_2Fe-2S"/>
</dbReference>
<evidence type="ECO:0000256" key="1">
    <source>
        <dbReference type="ARBA" id="ARBA00008751"/>
    </source>
</evidence>
<comment type="caution">
    <text evidence="8">The sequence shown here is derived from an EMBL/GenBank/DDBJ whole genome shotgun (WGS) entry which is preliminary data.</text>
</comment>
<dbReference type="PRINTS" id="PR00090">
    <property type="entry name" value="RNGDIOXGNASE"/>
</dbReference>
<keyword evidence="4" id="KW-0560">Oxidoreductase</keyword>
<dbReference type="GO" id="GO:0005506">
    <property type="term" value="F:iron ion binding"/>
    <property type="evidence" value="ECO:0007669"/>
    <property type="project" value="InterPro"/>
</dbReference>
<dbReference type="Gene3D" id="2.102.10.10">
    <property type="entry name" value="Rieske [2Fe-2S] iron-sulphur domain"/>
    <property type="match status" value="1"/>
</dbReference>
<name>A0A4Z0BTA8_9BURK</name>
<dbReference type="CDD" id="cd08879">
    <property type="entry name" value="RHO_alpha_C_AntDO-like"/>
    <property type="match status" value="1"/>
</dbReference>
<evidence type="ECO:0000256" key="6">
    <source>
        <dbReference type="ARBA" id="ARBA00023014"/>
    </source>
</evidence>
<evidence type="ECO:0000313" key="8">
    <source>
        <dbReference type="EMBL" id="TFZ01239.1"/>
    </source>
</evidence>
<evidence type="ECO:0000256" key="5">
    <source>
        <dbReference type="ARBA" id="ARBA00023004"/>
    </source>
</evidence>
<dbReference type="InterPro" id="IPR015879">
    <property type="entry name" value="Ring_hydroxy_dOase_asu_C_dom"/>
</dbReference>
<evidence type="ECO:0000259" key="7">
    <source>
        <dbReference type="PROSITE" id="PS51296"/>
    </source>
</evidence>
<sequence length="452" mass="51199">MPAATESPAARWVDDRPEEGVFRIHRETFTSAEIFELEMRHVFESTWVFVGLESQVRNPHDYVTTYIGRQPVVLSRAADGSLHCFFNSCRHRGAIVAPQRAGTRKLHVCRYHGWTYDSAGRNVAVSQERDGQYRPEFGQMSHDLQPVARLGSYRGFVFASLSPDVPTLQEHLGDARRLLDIVADQGPQGMEYVPGEVRYTFGANWKFQFENGLDFYHFASTHAGYVDVLNHRMKSGQMPVPRTYEDEATPEAVGSYTFAHGHALMYAIRKQGRVHVRPIAEDPASRAEVQSRVGPDDYKWMLRQRNLTIFPNLQVVDISSLQLRVWRPLAPDLTEMESHCLAPVGESDEAREMRIRHYEDFFNPTGLGSSDDNVIYEYCQAGYAATSAGETQGYLRGMAPAAPRDPYAQELRIQPDGWAYGPVSFGDETCLQAGWREWKRLMDRGLAKGAAR</sequence>
<dbReference type="Pfam" id="PF00355">
    <property type="entry name" value="Rieske"/>
    <property type="match status" value="1"/>
</dbReference>
<keyword evidence="3" id="KW-0479">Metal-binding</keyword>
<gene>
    <name evidence="8" type="ORF">EZ242_07605</name>
</gene>
<dbReference type="EMBL" id="SMLL01000003">
    <property type="protein sequence ID" value="TFZ01239.1"/>
    <property type="molecule type" value="Genomic_DNA"/>
</dbReference>
<keyword evidence="2" id="KW-0001">2Fe-2S</keyword>
<dbReference type="InterPro" id="IPR001663">
    <property type="entry name" value="Rng_hydr_dOase-A"/>
</dbReference>
<feature type="domain" description="Rieske" evidence="7">
    <location>
        <begin position="47"/>
        <end position="159"/>
    </location>
</feature>
<dbReference type="GO" id="GO:0016491">
    <property type="term" value="F:oxidoreductase activity"/>
    <property type="evidence" value="ECO:0007669"/>
    <property type="project" value="UniProtKB-KW"/>
</dbReference>
<dbReference type="PROSITE" id="PS51296">
    <property type="entry name" value="RIESKE"/>
    <property type="match status" value="1"/>
</dbReference>